<evidence type="ECO:0000259" key="18">
    <source>
        <dbReference type="PROSITE" id="PS50110"/>
    </source>
</evidence>
<dbReference type="PANTHER" id="PTHR32071">
    <property type="entry name" value="TRANSCRIPTIONAL REGULATORY PROTEIN"/>
    <property type="match status" value="1"/>
</dbReference>
<dbReference type="InterPro" id="IPR001789">
    <property type="entry name" value="Sig_transdc_resp-reg_receiver"/>
</dbReference>
<evidence type="ECO:0000313" key="20">
    <source>
        <dbReference type="Proteomes" id="UP000031631"/>
    </source>
</evidence>
<organism evidence="19 20">
    <name type="scientific">Thiolapillus brandeum</name>
    <dbReference type="NCBI Taxonomy" id="1076588"/>
    <lineage>
        <taxon>Bacteria</taxon>
        <taxon>Pseudomonadati</taxon>
        <taxon>Pseudomonadota</taxon>
        <taxon>Gammaproteobacteria</taxon>
        <taxon>Chromatiales</taxon>
        <taxon>Sedimenticolaceae</taxon>
        <taxon>Thiolapillus</taxon>
    </lineage>
</organism>
<dbReference type="Pfam" id="PF00158">
    <property type="entry name" value="Sigma54_activat"/>
    <property type="match status" value="1"/>
</dbReference>
<evidence type="ECO:0000256" key="9">
    <source>
        <dbReference type="ARBA" id="ARBA00023015"/>
    </source>
</evidence>
<dbReference type="Proteomes" id="UP000031631">
    <property type="component" value="Chromosome"/>
</dbReference>
<comment type="subcellular location">
    <subcellularLocation>
        <location evidence="1">Cytoplasm</location>
    </subcellularLocation>
</comment>
<dbReference type="SUPFAM" id="SSF46689">
    <property type="entry name" value="Homeodomain-like"/>
    <property type="match status" value="1"/>
</dbReference>
<dbReference type="SMART" id="SM00382">
    <property type="entry name" value="AAA"/>
    <property type="match status" value="1"/>
</dbReference>
<accession>A0A7U6GIN1</accession>
<dbReference type="PROSITE" id="PS00688">
    <property type="entry name" value="SIGMA54_INTERACT_3"/>
    <property type="match status" value="1"/>
</dbReference>
<keyword evidence="9" id="KW-0805">Transcription regulation</keyword>
<dbReference type="EMBL" id="AP012273">
    <property type="protein sequence ID" value="BAO44373.1"/>
    <property type="molecule type" value="Genomic_DNA"/>
</dbReference>
<evidence type="ECO:0000256" key="1">
    <source>
        <dbReference type="ARBA" id="ARBA00004496"/>
    </source>
</evidence>
<sequence>MPMANILVVEDDEVFSQLLSMHLEDLEHTPSVANSLAQARKLLMEITPDLILLDQQLPDGFGMDLLKEIKAEKDAPPVIMVTGVSDNTLVIEAMKVGAYDFVRKPMDELELDTTLANALQSHRLSRKVHAISKTTGEVVTLNQIVGKSPQITHLLKTIGSVAASDASVLITGESGTGKEVVARAIHHHSERTGLFLPVNCSAIVENLLESELFGHEKGSFTGADRRKLGKFELAAEGTLFLDELGELPLGLQAKLLRVLQEGTFERVGGTETLHTSTRIIAATNRKLQAMVDDGRFREDLFYRLNVVNIALPPLRERMEDLPLLIEHLLRKINQRLHTHAEKISEAAWTRMNNYDWPGNVRELENVLTRAAVLCRDDTITPGLLGLVEEQHAPAPPGNKDGNEPELVSLDEIEKRHVGKILEYTRWHKGNACEILGISRPALERRIKKYGFDHSLKN</sequence>
<dbReference type="PROSITE" id="PS00676">
    <property type="entry name" value="SIGMA54_INTERACT_2"/>
    <property type="match status" value="1"/>
</dbReference>
<evidence type="ECO:0000256" key="8">
    <source>
        <dbReference type="ARBA" id="ARBA00023012"/>
    </source>
</evidence>
<dbReference type="Gene3D" id="3.40.50.300">
    <property type="entry name" value="P-loop containing nucleotide triphosphate hydrolases"/>
    <property type="match status" value="1"/>
</dbReference>
<dbReference type="SUPFAM" id="SSF52540">
    <property type="entry name" value="P-loop containing nucleoside triphosphate hydrolases"/>
    <property type="match status" value="1"/>
</dbReference>
<dbReference type="GO" id="GO:0000160">
    <property type="term" value="P:phosphorelay signal transduction system"/>
    <property type="evidence" value="ECO:0007669"/>
    <property type="project" value="UniProtKB-KW"/>
</dbReference>
<dbReference type="InterPro" id="IPR002078">
    <property type="entry name" value="Sigma_54_int"/>
</dbReference>
<dbReference type="GO" id="GO:0005737">
    <property type="term" value="C:cytoplasm"/>
    <property type="evidence" value="ECO:0007669"/>
    <property type="project" value="UniProtKB-SubCell"/>
</dbReference>
<protein>
    <recommendedName>
        <fullName evidence="2">DNA-binding transcriptional regulator NtrC</fullName>
    </recommendedName>
    <alternativeName>
        <fullName evidence="14">Nitrogen regulation protein NR(I)</fullName>
    </alternativeName>
    <alternativeName>
        <fullName evidence="15">Nitrogen regulator I</fullName>
    </alternativeName>
</protein>
<evidence type="ECO:0000256" key="13">
    <source>
        <dbReference type="ARBA" id="ARBA00023231"/>
    </source>
</evidence>
<dbReference type="GO" id="GO:0005524">
    <property type="term" value="F:ATP binding"/>
    <property type="evidence" value="ECO:0007669"/>
    <property type="project" value="UniProtKB-KW"/>
</dbReference>
<dbReference type="InterPro" id="IPR011006">
    <property type="entry name" value="CheY-like_superfamily"/>
</dbReference>
<dbReference type="PROSITE" id="PS00675">
    <property type="entry name" value="SIGMA54_INTERACT_1"/>
    <property type="match status" value="1"/>
</dbReference>
<dbReference type="PROSITE" id="PS50045">
    <property type="entry name" value="SIGMA54_INTERACT_4"/>
    <property type="match status" value="1"/>
</dbReference>
<dbReference type="InterPro" id="IPR025662">
    <property type="entry name" value="Sigma_54_int_dom_ATP-bd_1"/>
</dbReference>
<keyword evidence="5 16" id="KW-0597">Phosphoprotein</keyword>
<dbReference type="InterPro" id="IPR058031">
    <property type="entry name" value="AAA_lid_NorR"/>
</dbReference>
<reference evidence="19 20" key="1">
    <citation type="journal article" date="2014" name="PLoS ONE">
        <title>Physiological and genomic features of a novel sulfur-oxidizing gammaproteobacterium belonging to a previously uncultivated symbiotic lineage isolated from a hydrothermal vent.</title>
        <authorList>
            <person name="Nunoura T."/>
            <person name="Takaki Y."/>
            <person name="Kazama H."/>
            <person name="Kakuta J."/>
            <person name="Shimamura S."/>
            <person name="Makita H."/>
            <person name="Hirai M."/>
            <person name="Miyazaki M."/>
            <person name="Takai K."/>
        </authorList>
    </citation>
    <scope>NUCLEOTIDE SEQUENCE [LARGE SCALE GENOMIC DNA]</scope>
    <source>
        <strain evidence="19 20">Hiromi1</strain>
    </source>
</reference>
<dbReference type="InterPro" id="IPR025943">
    <property type="entry name" value="Sigma_54_int_dom_ATP-bd_2"/>
</dbReference>
<name>A0A7U6GIN1_9GAMM</name>
<evidence type="ECO:0000256" key="12">
    <source>
        <dbReference type="ARBA" id="ARBA00023163"/>
    </source>
</evidence>
<keyword evidence="13" id="KW-0535">Nitrogen fixation</keyword>
<evidence type="ECO:0000256" key="6">
    <source>
        <dbReference type="ARBA" id="ARBA00022741"/>
    </source>
</evidence>
<feature type="modified residue" description="4-aspartylphosphate" evidence="16">
    <location>
        <position position="54"/>
    </location>
</feature>
<evidence type="ECO:0000256" key="14">
    <source>
        <dbReference type="ARBA" id="ARBA00029881"/>
    </source>
</evidence>
<dbReference type="CDD" id="cd00009">
    <property type="entry name" value="AAA"/>
    <property type="match status" value="1"/>
</dbReference>
<keyword evidence="11" id="KW-0010">Activator</keyword>
<dbReference type="InterPro" id="IPR025944">
    <property type="entry name" value="Sigma_54_int_dom_CS"/>
</dbReference>
<dbReference type="InterPro" id="IPR009057">
    <property type="entry name" value="Homeodomain-like_sf"/>
</dbReference>
<evidence type="ECO:0000256" key="4">
    <source>
        <dbReference type="ARBA" id="ARBA00022491"/>
    </source>
</evidence>
<feature type="domain" description="Sigma-54 factor interaction" evidence="17">
    <location>
        <begin position="144"/>
        <end position="372"/>
    </location>
</feature>
<evidence type="ECO:0000256" key="3">
    <source>
        <dbReference type="ARBA" id="ARBA00022490"/>
    </source>
</evidence>
<keyword evidence="7" id="KW-0067">ATP-binding</keyword>
<dbReference type="GO" id="GO:0006355">
    <property type="term" value="P:regulation of DNA-templated transcription"/>
    <property type="evidence" value="ECO:0007669"/>
    <property type="project" value="InterPro"/>
</dbReference>
<dbReference type="Pfam" id="PF02954">
    <property type="entry name" value="HTH_8"/>
    <property type="match status" value="1"/>
</dbReference>
<dbReference type="PANTHER" id="PTHR32071:SF95">
    <property type="entry name" value="DNA-BINDING TRANSCRIPTIONAL REGULATOR NTRC"/>
    <property type="match status" value="1"/>
</dbReference>
<evidence type="ECO:0000259" key="17">
    <source>
        <dbReference type="PROSITE" id="PS50045"/>
    </source>
</evidence>
<dbReference type="Gene3D" id="1.10.8.60">
    <property type="match status" value="1"/>
</dbReference>
<evidence type="ECO:0000256" key="11">
    <source>
        <dbReference type="ARBA" id="ARBA00023159"/>
    </source>
</evidence>
<evidence type="ECO:0000256" key="16">
    <source>
        <dbReference type="PROSITE-ProRule" id="PRU00169"/>
    </source>
</evidence>
<evidence type="ECO:0000256" key="10">
    <source>
        <dbReference type="ARBA" id="ARBA00023125"/>
    </source>
</evidence>
<dbReference type="Pfam" id="PF25601">
    <property type="entry name" value="AAA_lid_14"/>
    <property type="match status" value="1"/>
</dbReference>
<keyword evidence="8" id="KW-0902">Two-component regulatory system</keyword>
<dbReference type="FunFam" id="3.40.50.300:FF:000006">
    <property type="entry name" value="DNA-binding transcriptional regulator NtrC"/>
    <property type="match status" value="1"/>
</dbReference>
<dbReference type="InterPro" id="IPR027417">
    <property type="entry name" value="P-loop_NTPase"/>
</dbReference>
<dbReference type="SMART" id="SM00448">
    <property type="entry name" value="REC"/>
    <property type="match status" value="1"/>
</dbReference>
<keyword evidence="20" id="KW-1185">Reference proteome</keyword>
<dbReference type="InterPro" id="IPR002197">
    <property type="entry name" value="HTH_Fis"/>
</dbReference>
<keyword evidence="4" id="KW-0678">Repressor</keyword>
<dbReference type="AlphaFoldDB" id="A0A7U6GIN1"/>
<evidence type="ECO:0000313" key="19">
    <source>
        <dbReference type="EMBL" id="BAO44373.1"/>
    </source>
</evidence>
<dbReference type="Pfam" id="PF00072">
    <property type="entry name" value="Response_reg"/>
    <property type="match status" value="1"/>
</dbReference>
<keyword evidence="10" id="KW-0238">DNA-binding</keyword>
<dbReference type="SUPFAM" id="SSF52172">
    <property type="entry name" value="CheY-like"/>
    <property type="match status" value="1"/>
</dbReference>
<evidence type="ECO:0000256" key="2">
    <source>
        <dbReference type="ARBA" id="ARBA00019059"/>
    </source>
</evidence>
<evidence type="ECO:0000256" key="5">
    <source>
        <dbReference type="ARBA" id="ARBA00022553"/>
    </source>
</evidence>
<dbReference type="InterPro" id="IPR003593">
    <property type="entry name" value="AAA+_ATPase"/>
</dbReference>
<evidence type="ECO:0000256" key="15">
    <source>
        <dbReference type="ARBA" id="ARBA00031910"/>
    </source>
</evidence>
<keyword evidence="3" id="KW-0963">Cytoplasm</keyword>
<dbReference type="Gene3D" id="1.10.10.60">
    <property type="entry name" value="Homeodomain-like"/>
    <property type="match status" value="1"/>
</dbReference>
<dbReference type="KEGG" id="tbn:TBH_C1450"/>
<keyword evidence="12" id="KW-0804">Transcription</keyword>
<feature type="domain" description="Response regulatory" evidence="18">
    <location>
        <begin position="5"/>
        <end position="119"/>
    </location>
</feature>
<keyword evidence="6" id="KW-0547">Nucleotide-binding</keyword>
<gene>
    <name evidence="19" type="ORF">TBH_C1450</name>
</gene>
<dbReference type="Gene3D" id="3.40.50.2300">
    <property type="match status" value="1"/>
</dbReference>
<proteinExistence type="predicted"/>
<dbReference type="PROSITE" id="PS50110">
    <property type="entry name" value="RESPONSE_REGULATORY"/>
    <property type="match status" value="1"/>
</dbReference>
<dbReference type="GO" id="GO:0043565">
    <property type="term" value="F:sequence-specific DNA binding"/>
    <property type="evidence" value="ECO:0007669"/>
    <property type="project" value="InterPro"/>
</dbReference>
<evidence type="ECO:0000256" key="7">
    <source>
        <dbReference type="ARBA" id="ARBA00022840"/>
    </source>
</evidence>